<accession>A0ABT9J3K6</accession>
<evidence type="ECO:0008006" key="3">
    <source>
        <dbReference type="Google" id="ProtNLM"/>
    </source>
</evidence>
<reference evidence="1 2" key="1">
    <citation type="submission" date="2023-08" db="EMBL/GenBank/DDBJ databases">
        <authorList>
            <person name="Park J.-S."/>
        </authorList>
    </citation>
    <scope>NUCLEOTIDE SEQUENCE [LARGE SCALE GENOMIC DNA]</scope>
    <source>
        <strain evidence="1 2">2205SS18-9</strain>
    </source>
</reference>
<keyword evidence="2" id="KW-1185">Reference proteome</keyword>
<evidence type="ECO:0000313" key="2">
    <source>
        <dbReference type="Proteomes" id="UP001231941"/>
    </source>
</evidence>
<sequence>MKKKNSIVYGTFRGLKNQNTKELIEKDIRDTDEYVEKKRRRINEIIKKGEKR</sequence>
<dbReference type="Proteomes" id="UP001231941">
    <property type="component" value="Unassembled WGS sequence"/>
</dbReference>
<dbReference type="RefSeq" id="WP_305993517.1">
    <property type="nucleotide sequence ID" value="NZ_JAVAMP010000012.1"/>
</dbReference>
<dbReference type="EMBL" id="JAVAMP010000012">
    <property type="protein sequence ID" value="MDP5276207.1"/>
    <property type="molecule type" value="Genomic_DNA"/>
</dbReference>
<organism evidence="1 2">
    <name type="scientific">Chengkuizengella axinellae</name>
    <dbReference type="NCBI Taxonomy" id="3064388"/>
    <lineage>
        <taxon>Bacteria</taxon>
        <taxon>Bacillati</taxon>
        <taxon>Bacillota</taxon>
        <taxon>Bacilli</taxon>
        <taxon>Bacillales</taxon>
        <taxon>Paenibacillaceae</taxon>
        <taxon>Chengkuizengella</taxon>
    </lineage>
</organism>
<comment type="caution">
    <text evidence="1">The sequence shown here is derived from an EMBL/GenBank/DDBJ whole genome shotgun (WGS) entry which is preliminary data.</text>
</comment>
<name>A0ABT9J3K6_9BACL</name>
<proteinExistence type="predicted"/>
<protein>
    <recommendedName>
        <fullName evidence="3">FbpB family small basic protein</fullName>
    </recommendedName>
</protein>
<evidence type="ECO:0000313" key="1">
    <source>
        <dbReference type="EMBL" id="MDP5276207.1"/>
    </source>
</evidence>
<gene>
    <name evidence="1" type="ORF">Q5Y73_19095</name>
</gene>